<dbReference type="Gene3D" id="1.10.3720.10">
    <property type="entry name" value="MetI-like"/>
    <property type="match status" value="1"/>
</dbReference>
<feature type="transmembrane region" description="Helical" evidence="7">
    <location>
        <begin position="6"/>
        <end position="30"/>
    </location>
</feature>
<dbReference type="PROSITE" id="PS50928">
    <property type="entry name" value="ABC_TM1"/>
    <property type="match status" value="1"/>
</dbReference>
<gene>
    <name evidence="9" type="ORF">ETSY2_12475</name>
</gene>
<feature type="transmembrane region" description="Helical" evidence="7">
    <location>
        <begin position="99"/>
        <end position="119"/>
    </location>
</feature>
<dbReference type="PANTHER" id="PTHR43163:SF6">
    <property type="entry name" value="DIPEPTIDE TRANSPORT SYSTEM PERMEASE PROTEIN DPPB-RELATED"/>
    <property type="match status" value="1"/>
</dbReference>
<evidence type="ECO:0000256" key="6">
    <source>
        <dbReference type="ARBA" id="ARBA00023136"/>
    </source>
</evidence>
<dbReference type="InterPro" id="IPR000515">
    <property type="entry name" value="MetI-like"/>
</dbReference>
<comment type="caution">
    <text evidence="9">The sequence shown here is derived from an EMBL/GenBank/DDBJ whole genome shotgun (WGS) entry which is preliminary data.</text>
</comment>
<organism evidence="9 10">
    <name type="scientific">Candidatus Entotheonella gemina</name>
    <dbReference type="NCBI Taxonomy" id="1429439"/>
    <lineage>
        <taxon>Bacteria</taxon>
        <taxon>Pseudomonadati</taxon>
        <taxon>Nitrospinota/Tectimicrobiota group</taxon>
        <taxon>Candidatus Tectimicrobiota</taxon>
        <taxon>Candidatus Entotheonellia</taxon>
        <taxon>Candidatus Entotheonellales</taxon>
        <taxon>Candidatus Entotheonellaceae</taxon>
        <taxon>Candidatus Entotheonella</taxon>
    </lineage>
</organism>
<evidence type="ECO:0000256" key="4">
    <source>
        <dbReference type="ARBA" id="ARBA00022692"/>
    </source>
</evidence>
<keyword evidence="4 7" id="KW-0812">Transmembrane</keyword>
<dbReference type="EMBL" id="AZHX01000496">
    <property type="protein sequence ID" value="ETX07217.1"/>
    <property type="molecule type" value="Genomic_DNA"/>
</dbReference>
<keyword evidence="10" id="KW-1185">Reference proteome</keyword>
<protein>
    <recommendedName>
        <fullName evidence="8">ABC transmembrane type-1 domain-containing protein</fullName>
    </recommendedName>
</protein>
<dbReference type="InterPro" id="IPR045621">
    <property type="entry name" value="BPD_transp_1_N"/>
</dbReference>
<dbReference type="Proteomes" id="UP000019140">
    <property type="component" value="Unassembled WGS sequence"/>
</dbReference>
<dbReference type="SUPFAM" id="SSF161098">
    <property type="entry name" value="MetI-like"/>
    <property type="match status" value="1"/>
</dbReference>
<reference evidence="9 10" key="1">
    <citation type="journal article" date="2014" name="Nature">
        <title>An environmental bacterial taxon with a large and distinct metabolic repertoire.</title>
        <authorList>
            <person name="Wilson M.C."/>
            <person name="Mori T."/>
            <person name="Ruckert C."/>
            <person name="Uria A.R."/>
            <person name="Helf M.J."/>
            <person name="Takada K."/>
            <person name="Gernert C."/>
            <person name="Steffens U.A."/>
            <person name="Heycke N."/>
            <person name="Schmitt S."/>
            <person name="Rinke C."/>
            <person name="Helfrich E.J."/>
            <person name="Brachmann A.O."/>
            <person name="Gurgui C."/>
            <person name="Wakimoto T."/>
            <person name="Kracht M."/>
            <person name="Crusemann M."/>
            <person name="Hentschel U."/>
            <person name="Abe I."/>
            <person name="Matsunaga S."/>
            <person name="Kalinowski J."/>
            <person name="Takeyama H."/>
            <person name="Piel J."/>
        </authorList>
    </citation>
    <scope>NUCLEOTIDE SEQUENCE [LARGE SCALE GENOMIC DNA]</scope>
    <source>
        <strain evidence="10">TSY2</strain>
    </source>
</reference>
<dbReference type="GO" id="GO:0005886">
    <property type="term" value="C:plasma membrane"/>
    <property type="evidence" value="ECO:0007669"/>
    <property type="project" value="UniProtKB-SubCell"/>
</dbReference>
<evidence type="ECO:0000313" key="9">
    <source>
        <dbReference type="EMBL" id="ETX07217.1"/>
    </source>
</evidence>
<evidence type="ECO:0000256" key="5">
    <source>
        <dbReference type="ARBA" id="ARBA00022989"/>
    </source>
</evidence>
<dbReference type="GO" id="GO:0071916">
    <property type="term" value="F:dipeptide transmembrane transporter activity"/>
    <property type="evidence" value="ECO:0007669"/>
    <property type="project" value="TreeGrafter"/>
</dbReference>
<feature type="transmembrane region" description="Helical" evidence="7">
    <location>
        <begin position="139"/>
        <end position="161"/>
    </location>
</feature>
<keyword evidence="5 7" id="KW-1133">Transmembrane helix</keyword>
<dbReference type="AlphaFoldDB" id="W4MC52"/>
<sequence>MLKYTIWRLINLIPILFILTFFVFIIFHFLPGGPIELMVPPDEVFDEEVRKALEKELGLDRPILIQYADWLWRALHGDFGESIFTQLPVWGLILERFPATLYLAVAAIVLAIVIAIPLGTVAALRKNTMIDYMAVGSSIFGLTVPNFWLALIMILVFSLGLRRVAQYGLYRSAARLLWQLEAFRHAGTRTGGGSLCHCDSHDSFQYVG</sequence>
<evidence type="ECO:0000256" key="1">
    <source>
        <dbReference type="ARBA" id="ARBA00004651"/>
    </source>
</evidence>
<dbReference type="PANTHER" id="PTHR43163">
    <property type="entry name" value="DIPEPTIDE TRANSPORT SYSTEM PERMEASE PROTEIN DPPB-RELATED"/>
    <property type="match status" value="1"/>
</dbReference>
<evidence type="ECO:0000256" key="7">
    <source>
        <dbReference type="SAM" id="Phobius"/>
    </source>
</evidence>
<dbReference type="HOGENOM" id="CLU_036879_5_3_7"/>
<comment type="subcellular location">
    <subcellularLocation>
        <location evidence="1">Cell membrane</location>
        <topology evidence="1">Multi-pass membrane protein</topology>
    </subcellularLocation>
</comment>
<dbReference type="CDD" id="cd06261">
    <property type="entry name" value="TM_PBP2"/>
    <property type="match status" value="1"/>
</dbReference>
<dbReference type="InterPro" id="IPR035906">
    <property type="entry name" value="MetI-like_sf"/>
</dbReference>
<keyword evidence="2" id="KW-0813">Transport</keyword>
<proteinExistence type="predicted"/>
<evidence type="ECO:0000256" key="2">
    <source>
        <dbReference type="ARBA" id="ARBA00022448"/>
    </source>
</evidence>
<evidence type="ECO:0000313" key="10">
    <source>
        <dbReference type="Proteomes" id="UP000019140"/>
    </source>
</evidence>
<keyword evidence="6 7" id="KW-0472">Membrane</keyword>
<accession>W4MC52</accession>
<evidence type="ECO:0000256" key="3">
    <source>
        <dbReference type="ARBA" id="ARBA00022475"/>
    </source>
</evidence>
<dbReference type="Pfam" id="PF19300">
    <property type="entry name" value="BPD_transp_1_N"/>
    <property type="match status" value="1"/>
</dbReference>
<keyword evidence="3" id="KW-1003">Cell membrane</keyword>
<feature type="domain" description="ABC transmembrane type-1" evidence="8">
    <location>
        <begin position="97"/>
        <end position="208"/>
    </location>
</feature>
<evidence type="ECO:0000259" key="8">
    <source>
        <dbReference type="PROSITE" id="PS50928"/>
    </source>
</evidence>
<name>W4MC52_9BACT</name>